<accession>A0AAV5W743</accession>
<feature type="non-terminal residue" evidence="2">
    <location>
        <position position="1"/>
    </location>
</feature>
<dbReference type="EMBL" id="BTSY01000005">
    <property type="protein sequence ID" value="GMT27652.1"/>
    <property type="molecule type" value="Genomic_DNA"/>
</dbReference>
<evidence type="ECO:0000256" key="1">
    <source>
        <dbReference type="SAM" id="MobiDB-lite"/>
    </source>
</evidence>
<sequence>PMEETAKEEKKEEEEDAEKECCRGVSLSAAAYFFRFEKAGGEKGEEKEEKMEGEEEKKEEEVASIYDRLALLAAQMDETSCESTSLLDLTLRVLSRANVNSAASRLVAATRSVVAVAAAAGKEKEEESERRKELSLALHSFIDRFNANETVLRGFGAEEETRRAYGLLAECDWTGVVSVLLSLPHDETTQKAIKFTARIIDGEECIGLFALAESSPALQRLLLKQLRMVEEREEKKEEIKIPLSIDDDFTYDETPRLDKKKRSGKELSSIIAHRLHVLKLVDELAEVNKGLNFESIDDERRIDVLHRLLRMIVTEEGESALSFVFSECAFSLLSSIISCVMDDKRWDTANKEKKRNLVASVRSSSAFNYTLEIMKTVTSRAERASFWVRNARHYQKISRCQQLLPPTSSLHEWWEPLNDGAIASVDLGFHTVISAVTKRLREYSTKLDDGDPPLGALTLLRIIESWLTDGRKVATPRGVASRSETILFCLTDGLPKAIEDILKKSVEYRLSLWSLGTSIEYGTGASVFREFALKAFKVLSLLYGASLDLSSTVKGLSVNAVGHAVGVWTLTSGVMKVSLSLGENGKELRRAVLSFLRVMSGFEYAGETELECDWEGKSALTRTLRRAMDYGKDRVQCQPAALSLLCHIQSMCTAGGEKWTKQFDDAIGESAKAIGVLLLNYAPYAREMAFKVFERIDATIGGEAYAALAKWLLSHLIQSIATRPKRAKNTIDKDDVCILIARSRHVALAKMFSQFSSSRRFIVALLQILHEDANLSNRLQLLLSLTSFPNQKTESHWEFQELLINVLSKLADHYFYEADTLAVGDMEEMIEEKEEEEQEEQEEEEEDEAMGEVEEADEFLDENCGVIEEEEGGEKKEEKEEKEEEKEK</sequence>
<reference evidence="2" key="1">
    <citation type="submission" date="2023-10" db="EMBL/GenBank/DDBJ databases">
        <title>Genome assembly of Pristionchus species.</title>
        <authorList>
            <person name="Yoshida K."/>
            <person name="Sommer R.J."/>
        </authorList>
    </citation>
    <scope>NUCLEOTIDE SEQUENCE</scope>
    <source>
        <strain evidence="2">RS5133</strain>
    </source>
</reference>
<comment type="caution">
    <text evidence="2">The sequence shown here is derived from an EMBL/GenBank/DDBJ whole genome shotgun (WGS) entry which is preliminary data.</text>
</comment>
<keyword evidence="3" id="KW-1185">Reference proteome</keyword>
<name>A0AAV5W743_9BILA</name>
<feature type="region of interest" description="Disordered" evidence="1">
    <location>
        <begin position="1"/>
        <end position="20"/>
    </location>
</feature>
<evidence type="ECO:0000313" key="3">
    <source>
        <dbReference type="Proteomes" id="UP001432322"/>
    </source>
</evidence>
<feature type="compositionally biased region" description="Basic and acidic residues" evidence="1">
    <location>
        <begin position="873"/>
        <end position="888"/>
    </location>
</feature>
<organism evidence="2 3">
    <name type="scientific">Pristionchus fissidentatus</name>
    <dbReference type="NCBI Taxonomy" id="1538716"/>
    <lineage>
        <taxon>Eukaryota</taxon>
        <taxon>Metazoa</taxon>
        <taxon>Ecdysozoa</taxon>
        <taxon>Nematoda</taxon>
        <taxon>Chromadorea</taxon>
        <taxon>Rhabditida</taxon>
        <taxon>Rhabditina</taxon>
        <taxon>Diplogasteromorpha</taxon>
        <taxon>Diplogasteroidea</taxon>
        <taxon>Neodiplogasteridae</taxon>
        <taxon>Pristionchus</taxon>
    </lineage>
</organism>
<feature type="region of interest" description="Disordered" evidence="1">
    <location>
        <begin position="830"/>
        <end position="888"/>
    </location>
</feature>
<feature type="non-terminal residue" evidence="2">
    <location>
        <position position="888"/>
    </location>
</feature>
<feature type="compositionally biased region" description="Basic and acidic residues" evidence="1">
    <location>
        <begin position="1"/>
        <end position="10"/>
    </location>
</feature>
<dbReference type="InterPro" id="IPR016024">
    <property type="entry name" value="ARM-type_fold"/>
</dbReference>
<feature type="compositionally biased region" description="Acidic residues" evidence="1">
    <location>
        <begin position="830"/>
        <end position="872"/>
    </location>
</feature>
<evidence type="ECO:0000313" key="2">
    <source>
        <dbReference type="EMBL" id="GMT27652.1"/>
    </source>
</evidence>
<dbReference type="AlphaFoldDB" id="A0AAV5W743"/>
<dbReference type="SUPFAM" id="SSF48371">
    <property type="entry name" value="ARM repeat"/>
    <property type="match status" value="1"/>
</dbReference>
<dbReference type="Proteomes" id="UP001432322">
    <property type="component" value="Unassembled WGS sequence"/>
</dbReference>
<protein>
    <submittedName>
        <fullName evidence="2">Uncharacterized protein</fullName>
    </submittedName>
</protein>
<proteinExistence type="predicted"/>
<gene>
    <name evidence="2" type="ORF">PFISCL1PPCAC_18949</name>
</gene>